<feature type="signal peptide" evidence="1">
    <location>
        <begin position="1"/>
        <end position="19"/>
    </location>
</feature>
<sequence length="148" mass="17067">MKKLLLSLLTLITISTLKAQTEDDSQITCYQKYAEVFEKRGAEDVDDGTYNDVIITFRKGSMADCFMGKVTVKGGAIDPNEMYLRFVDDEYEKVDRKYRYPDQVVKIINGMSRTMVTVDDELIDVLFTKKIKPKKKSYVRASDPDFDF</sequence>
<protein>
    <submittedName>
        <fullName evidence="2">Uncharacterized protein</fullName>
    </submittedName>
</protein>
<evidence type="ECO:0000313" key="3">
    <source>
        <dbReference type="Proteomes" id="UP000321721"/>
    </source>
</evidence>
<evidence type="ECO:0000256" key="1">
    <source>
        <dbReference type="SAM" id="SignalP"/>
    </source>
</evidence>
<evidence type="ECO:0000313" key="2">
    <source>
        <dbReference type="EMBL" id="TXB64294.1"/>
    </source>
</evidence>
<dbReference type="AlphaFoldDB" id="A0A5C6RQS9"/>
<dbReference type="RefSeq" id="WP_147101496.1">
    <property type="nucleotide sequence ID" value="NZ_VOOS01000005.1"/>
</dbReference>
<accession>A0A5C6RQS9</accession>
<proteinExistence type="predicted"/>
<feature type="chain" id="PRO_5022728566" evidence="1">
    <location>
        <begin position="20"/>
        <end position="148"/>
    </location>
</feature>
<dbReference type="OrthoDB" id="1467550at2"/>
<gene>
    <name evidence="2" type="ORF">FRY74_10905</name>
</gene>
<organism evidence="2 3">
    <name type="scientific">Vicingus serpentipes</name>
    <dbReference type="NCBI Taxonomy" id="1926625"/>
    <lineage>
        <taxon>Bacteria</taxon>
        <taxon>Pseudomonadati</taxon>
        <taxon>Bacteroidota</taxon>
        <taxon>Flavobacteriia</taxon>
        <taxon>Flavobacteriales</taxon>
        <taxon>Vicingaceae</taxon>
        <taxon>Vicingus</taxon>
    </lineage>
</organism>
<comment type="caution">
    <text evidence="2">The sequence shown here is derived from an EMBL/GenBank/DDBJ whole genome shotgun (WGS) entry which is preliminary data.</text>
</comment>
<name>A0A5C6RQS9_9FLAO</name>
<reference evidence="2 3" key="1">
    <citation type="submission" date="2019-08" db="EMBL/GenBank/DDBJ databases">
        <title>Genome of Vicingus serpentipes NCIMB 15042.</title>
        <authorList>
            <person name="Bowman J.P."/>
        </authorList>
    </citation>
    <scope>NUCLEOTIDE SEQUENCE [LARGE SCALE GENOMIC DNA]</scope>
    <source>
        <strain evidence="2 3">NCIMB 15042</strain>
    </source>
</reference>
<keyword evidence="3" id="KW-1185">Reference proteome</keyword>
<dbReference type="EMBL" id="VOOS01000005">
    <property type="protein sequence ID" value="TXB64294.1"/>
    <property type="molecule type" value="Genomic_DNA"/>
</dbReference>
<keyword evidence="1" id="KW-0732">Signal</keyword>
<dbReference type="Proteomes" id="UP000321721">
    <property type="component" value="Unassembled WGS sequence"/>
</dbReference>